<dbReference type="InterPro" id="IPR033480">
    <property type="entry name" value="sCache_2"/>
</dbReference>
<dbReference type="GO" id="GO:0007165">
    <property type="term" value="P:signal transduction"/>
    <property type="evidence" value="ECO:0007669"/>
    <property type="project" value="UniProtKB-KW"/>
</dbReference>
<dbReference type="Gene3D" id="1.10.287.950">
    <property type="entry name" value="Methyl-accepting chemotaxis protein"/>
    <property type="match status" value="1"/>
</dbReference>
<keyword evidence="3 9" id="KW-0812">Transmembrane</keyword>
<dbReference type="InterPro" id="IPR003660">
    <property type="entry name" value="HAMP_dom"/>
</dbReference>
<evidence type="ECO:0000256" key="8">
    <source>
        <dbReference type="PROSITE-ProRule" id="PRU00284"/>
    </source>
</evidence>
<dbReference type="Pfam" id="PF00015">
    <property type="entry name" value="MCPsignal"/>
    <property type="match status" value="1"/>
</dbReference>
<keyword evidence="5 9" id="KW-0472">Membrane</keyword>
<evidence type="ECO:0000259" key="10">
    <source>
        <dbReference type="PROSITE" id="PS50111"/>
    </source>
</evidence>
<comment type="subcellular location">
    <subcellularLocation>
        <location evidence="1">Cell membrane</location>
        <topology evidence="1">Multi-pass membrane protein</topology>
    </subcellularLocation>
</comment>
<keyword evidence="6 8" id="KW-0807">Transducer</keyword>
<dbReference type="PANTHER" id="PTHR32089:SF112">
    <property type="entry name" value="LYSOZYME-LIKE PROTEIN-RELATED"/>
    <property type="match status" value="1"/>
</dbReference>
<dbReference type="PROSITE" id="PS50885">
    <property type="entry name" value="HAMP"/>
    <property type="match status" value="1"/>
</dbReference>
<dbReference type="KEGG" id="pprf:DPRO_2954"/>
<dbReference type="GO" id="GO:0005886">
    <property type="term" value="C:plasma membrane"/>
    <property type="evidence" value="ECO:0007669"/>
    <property type="project" value="UniProtKB-SubCell"/>
</dbReference>
<proteinExistence type="inferred from homology"/>
<evidence type="ECO:0000256" key="3">
    <source>
        <dbReference type="ARBA" id="ARBA00022692"/>
    </source>
</evidence>
<evidence type="ECO:0000256" key="4">
    <source>
        <dbReference type="ARBA" id="ARBA00022989"/>
    </source>
</evidence>
<sequence length="600" mass="64234">MGNLSLSKKFVMLLVTTVAILTAVISFCVYSSYSLVDEDVRKAQELMLEGQQEKIEVATTSMAQALSKAVAGVDDEQEMLTIFRSIISDAFFEKDASGYFFIYEGTTNVAHPVKPALHGKDLKGLKGKDGVYSVRELASAARSGGGFVHFMWDKPGSPDPMPKLGYATMIPGTNYWVGTGVYIDNIDARAASIRKEMRGKSVGWIQLQAGVAAILFLFILLPLSITVSRGIIRAVNDTKLAAQNIAAGDLDTTLVPTTNDEIGDLQKALTSMAQSLRKSMEEVVAKEQEAARKAKEAVLATEEATKANRFAEEKTQTLLAAAHQLDQVVDSVSEISDHLKSQIEQSTRGAEEQADRVGSTATAMTEMSATVQEVAVNASAAATTVEEARKMADNGAEVVLRAVEGIGQVSTQAQNLMEDMQTLGKQAESIGAIMNVINDIADQTNLLALNAAIEAARAGEAGRGFAVVADEVRKLAEKTMSATSDVGNAISNIQQGTRKNIENTVQSVETIDLVTEEANRSKESLHHIVSLVNDVTAQVQSIASAAEQQSVTSEEIDRSLTDINEIANQTSNAMVSSSQVVAQLTEEVKTLSTLTTEMKS</sequence>
<evidence type="ECO:0000256" key="1">
    <source>
        <dbReference type="ARBA" id="ARBA00004651"/>
    </source>
</evidence>
<dbReference type="Gene3D" id="1.10.8.500">
    <property type="entry name" value="HAMP domain in histidine kinase"/>
    <property type="match status" value="1"/>
</dbReference>
<evidence type="ECO:0000256" key="5">
    <source>
        <dbReference type="ARBA" id="ARBA00023136"/>
    </source>
</evidence>
<evidence type="ECO:0000256" key="7">
    <source>
        <dbReference type="ARBA" id="ARBA00029447"/>
    </source>
</evidence>
<dbReference type="GO" id="GO:0006935">
    <property type="term" value="P:chemotaxis"/>
    <property type="evidence" value="ECO:0007669"/>
    <property type="project" value="UniProtKB-ARBA"/>
</dbReference>
<dbReference type="Pfam" id="PF17200">
    <property type="entry name" value="sCache_2"/>
    <property type="match status" value="1"/>
</dbReference>
<feature type="domain" description="HAMP" evidence="11">
    <location>
        <begin position="229"/>
        <end position="281"/>
    </location>
</feature>
<dbReference type="SMART" id="SM01049">
    <property type="entry name" value="Cache_2"/>
    <property type="match status" value="1"/>
</dbReference>
<gene>
    <name evidence="12" type="ORF">DPRO_2954</name>
</gene>
<dbReference type="Gene3D" id="3.30.450.20">
    <property type="entry name" value="PAS domain"/>
    <property type="match status" value="1"/>
</dbReference>
<keyword evidence="4 9" id="KW-1133">Transmembrane helix</keyword>
<dbReference type="CDD" id="cd06225">
    <property type="entry name" value="HAMP"/>
    <property type="match status" value="1"/>
</dbReference>
<evidence type="ECO:0000256" key="9">
    <source>
        <dbReference type="SAM" id="Phobius"/>
    </source>
</evidence>
<dbReference type="InterPro" id="IPR004089">
    <property type="entry name" value="MCPsignal_dom"/>
</dbReference>
<dbReference type="AlphaFoldDB" id="A0A2C8FBE5"/>
<comment type="similarity">
    <text evidence="7">Belongs to the methyl-accepting chemotaxis (MCP) protein family.</text>
</comment>
<feature type="transmembrane region" description="Helical" evidence="9">
    <location>
        <begin position="202"/>
        <end position="223"/>
    </location>
</feature>
<evidence type="ECO:0000256" key="6">
    <source>
        <dbReference type="ARBA" id="ARBA00023224"/>
    </source>
</evidence>
<organism evidence="12 13">
    <name type="scientific">Pseudodesulfovibrio profundus</name>
    <dbReference type="NCBI Taxonomy" id="57320"/>
    <lineage>
        <taxon>Bacteria</taxon>
        <taxon>Pseudomonadati</taxon>
        <taxon>Thermodesulfobacteriota</taxon>
        <taxon>Desulfovibrionia</taxon>
        <taxon>Desulfovibrionales</taxon>
        <taxon>Desulfovibrionaceae</taxon>
    </lineage>
</organism>
<feature type="domain" description="Methyl-accepting transducer" evidence="10">
    <location>
        <begin position="328"/>
        <end position="564"/>
    </location>
</feature>
<dbReference type="Proteomes" id="UP000219215">
    <property type="component" value="Chromosome DPRO"/>
</dbReference>
<dbReference type="FunFam" id="1.10.287.950:FF:000001">
    <property type="entry name" value="Methyl-accepting chemotaxis sensory transducer"/>
    <property type="match status" value="1"/>
</dbReference>
<evidence type="ECO:0000256" key="2">
    <source>
        <dbReference type="ARBA" id="ARBA00022475"/>
    </source>
</evidence>
<keyword evidence="13" id="KW-1185">Reference proteome</keyword>
<feature type="transmembrane region" description="Helical" evidence="9">
    <location>
        <begin position="12"/>
        <end position="33"/>
    </location>
</feature>
<protein>
    <submittedName>
        <fullName evidence="12">Methyl-accepting chemotaxis sensory transducer with Cache sensor</fullName>
    </submittedName>
</protein>
<dbReference type="CDD" id="cd11386">
    <property type="entry name" value="MCP_signal"/>
    <property type="match status" value="1"/>
</dbReference>
<dbReference type="Pfam" id="PF00672">
    <property type="entry name" value="HAMP"/>
    <property type="match status" value="1"/>
</dbReference>
<name>A0A2C8FBE5_9BACT</name>
<dbReference type="PROSITE" id="PS50111">
    <property type="entry name" value="CHEMOTAXIS_TRANSDUC_2"/>
    <property type="match status" value="1"/>
</dbReference>
<evidence type="ECO:0000313" key="12">
    <source>
        <dbReference type="EMBL" id="SOB59864.1"/>
    </source>
</evidence>
<evidence type="ECO:0000313" key="13">
    <source>
        <dbReference type="Proteomes" id="UP000219215"/>
    </source>
</evidence>
<accession>A0A2C8FBE5</accession>
<dbReference type="SUPFAM" id="SSF58104">
    <property type="entry name" value="Methyl-accepting chemotaxis protein (MCP) signaling domain"/>
    <property type="match status" value="1"/>
</dbReference>
<dbReference type="SMART" id="SM00304">
    <property type="entry name" value="HAMP"/>
    <property type="match status" value="2"/>
</dbReference>
<evidence type="ECO:0000259" key="11">
    <source>
        <dbReference type="PROSITE" id="PS50885"/>
    </source>
</evidence>
<dbReference type="EMBL" id="LT907975">
    <property type="protein sequence ID" value="SOB59864.1"/>
    <property type="molecule type" value="Genomic_DNA"/>
</dbReference>
<reference evidence="13" key="1">
    <citation type="submission" date="2017-09" db="EMBL/GenBank/DDBJ databases">
        <authorList>
            <person name="Regsiter A."/>
            <person name="William W."/>
        </authorList>
    </citation>
    <scope>NUCLEOTIDE SEQUENCE [LARGE SCALE GENOMIC DNA]</scope>
    <source>
        <strain evidence="13">500-1</strain>
    </source>
</reference>
<dbReference type="PANTHER" id="PTHR32089">
    <property type="entry name" value="METHYL-ACCEPTING CHEMOTAXIS PROTEIN MCPB"/>
    <property type="match status" value="1"/>
</dbReference>
<dbReference type="SMART" id="SM00283">
    <property type="entry name" value="MA"/>
    <property type="match status" value="1"/>
</dbReference>
<keyword evidence="2" id="KW-1003">Cell membrane</keyword>